<evidence type="ECO:0000256" key="2">
    <source>
        <dbReference type="SAM" id="MobiDB-lite"/>
    </source>
</evidence>
<dbReference type="InterPro" id="IPR036873">
    <property type="entry name" value="Rhodanese-like_dom_sf"/>
</dbReference>
<dbReference type="OMA" id="QFIVCYE"/>
<dbReference type="PROSITE" id="PS50056">
    <property type="entry name" value="TYR_PHOSPHATASE_2"/>
    <property type="match status" value="1"/>
</dbReference>
<evidence type="ECO:0000313" key="6">
    <source>
        <dbReference type="Proteomes" id="UP000001429"/>
    </source>
</evidence>
<evidence type="ECO:0000259" key="3">
    <source>
        <dbReference type="PROSITE" id="PS50055"/>
    </source>
</evidence>
<dbReference type="SUPFAM" id="SSF52799">
    <property type="entry name" value="(Phosphotyrosine protein) phosphatases II"/>
    <property type="match status" value="1"/>
</dbReference>
<dbReference type="PROSITE" id="PS00383">
    <property type="entry name" value="TYR_PHOSPHATASE_1"/>
    <property type="match status" value="1"/>
</dbReference>
<dbReference type="GO" id="GO:0004725">
    <property type="term" value="F:protein tyrosine phosphatase activity"/>
    <property type="evidence" value="ECO:0007669"/>
    <property type="project" value="InterPro"/>
</dbReference>
<accession>C4YH79</accession>
<dbReference type="InterPro" id="IPR000387">
    <property type="entry name" value="Tyr_Pase_dom"/>
</dbReference>
<protein>
    <submittedName>
        <fullName evidence="5">Uncharacterized protein</fullName>
    </submittedName>
</protein>
<feature type="compositionally biased region" description="Polar residues" evidence="2">
    <location>
        <begin position="1"/>
        <end position="16"/>
    </location>
</feature>
<dbReference type="PANTHER" id="PTHR19134:SF561">
    <property type="entry name" value="PROTEIN TYROSINE PHOSPHATASE 36E, ISOFORM A"/>
    <property type="match status" value="1"/>
</dbReference>
<feature type="domain" description="Tyrosine specific protein phosphatases" evidence="4">
    <location>
        <begin position="624"/>
        <end position="721"/>
    </location>
</feature>
<sequence>MSTVENSNTTFHHPTYQQQQQQQSSSNNPSSTIPKLSIHPPVTNSTNLTTSNNNNNNNNTGFPFISPITPGSFDFSKPCPLSAQTINYNNNNNSSTSKFPALFKSPSPTTLTFNQLPNNIHKQTIDTLQPTDYDLIVDIRGYNLYTINRITNAINCCIPTTLLKRNSTGLETILNQSINLSTDLKSTILGYLKSDSHPTANTNTNTNINNNSSMVKKLNVLIYDHNSNYDFISFNLYHTILKFNQFINHFNISYLEGGFYPLKNDIEKYHHLIDDSDISNNNNNIGNFSTMNNSKLQHRKAKSLSGLTLPMITKTTPNNNNNTTSTTTSTNNNNINQLSSSINNSFLQSIHKKSNGNDEPISEELRNYQLKIPQSLQNIPNWLHNVHLYENFEKLENFEKTSINNIFNSSSSSSTTTTTTSKSGSPIGKFGNNNNSNNDDDNDNDIISPCCMSCQKIEFNVPRGIEYGYKNRYKNIWPYDHSRVKLTAATSNNNNNNNNDHNPNTPSSPSSCSSSSFVDDYFNGNFINTNSIIPNNQFTYIATQKPLSSTISDFWNIINHENIQIIINLDYEPINYFNYKEFIKSIKPIPEKTDNTKKVYLINEKIYYIQYLSWPDFSIPQDYQSFLNLINLKNEITVKYDLNKKILVHCSAGCGRTGVFITLDSLIQGIINKDNDKDKDKPEVDGVVFDVYKSSKDLIYKLIQHQRKQRISMVQNYNQFIACYEIFIKFLINHEKDYQQNQV</sequence>
<dbReference type="Gene3D" id="3.40.250.10">
    <property type="entry name" value="Rhodanese-like domain"/>
    <property type="match status" value="1"/>
</dbReference>
<organism evidence="5 6">
    <name type="scientific">Candida albicans (strain WO-1)</name>
    <name type="common">Yeast</name>
    <dbReference type="NCBI Taxonomy" id="294748"/>
    <lineage>
        <taxon>Eukaryota</taxon>
        <taxon>Fungi</taxon>
        <taxon>Dikarya</taxon>
        <taxon>Ascomycota</taxon>
        <taxon>Saccharomycotina</taxon>
        <taxon>Pichiomycetes</taxon>
        <taxon>Debaryomycetaceae</taxon>
        <taxon>Candida/Lodderomyces clade</taxon>
        <taxon>Candida</taxon>
    </lineage>
</organism>
<comment type="similarity">
    <text evidence="1">Belongs to the protein-tyrosine phosphatase family. Non-receptor class subfamily.</text>
</comment>
<dbReference type="HOGENOM" id="CLU_001645_11_1_1"/>
<dbReference type="PRINTS" id="PR00700">
    <property type="entry name" value="PRTYPHPHTASE"/>
</dbReference>
<dbReference type="InterPro" id="IPR016130">
    <property type="entry name" value="Tyr_Pase_AS"/>
</dbReference>
<evidence type="ECO:0000259" key="4">
    <source>
        <dbReference type="PROSITE" id="PS50056"/>
    </source>
</evidence>
<dbReference type="InterPro" id="IPR000242">
    <property type="entry name" value="PTP_cat"/>
</dbReference>
<feature type="compositionally biased region" description="Low complexity" evidence="2">
    <location>
        <begin position="312"/>
        <end position="333"/>
    </location>
</feature>
<feature type="domain" description="Tyrosine-protein phosphatase" evidence="3">
    <location>
        <begin position="470"/>
        <end position="730"/>
    </location>
</feature>
<reference evidence="5 6" key="1">
    <citation type="journal article" date="2009" name="Nature">
        <title>Evolution of pathogenicity and sexual reproduction in eight Candida genomes.</title>
        <authorList>
            <person name="Butler G."/>
            <person name="Rasmussen M.D."/>
            <person name="Lin M.F."/>
            <person name="Santos M.A."/>
            <person name="Sakthikumar S."/>
            <person name="Munro C.A."/>
            <person name="Rheinbay E."/>
            <person name="Grabherr M."/>
            <person name="Forche A."/>
            <person name="Reedy J.L."/>
            <person name="Agrafioti I."/>
            <person name="Arnaud M.B."/>
            <person name="Bates S."/>
            <person name="Brown A.J."/>
            <person name="Brunke S."/>
            <person name="Costanzo M.C."/>
            <person name="Fitzpatrick D.A."/>
            <person name="de Groot P.W."/>
            <person name="Harris D."/>
            <person name="Hoyer L.L."/>
            <person name="Hube B."/>
            <person name="Klis F.M."/>
            <person name="Kodira C."/>
            <person name="Lennard N."/>
            <person name="Logue M.E."/>
            <person name="Martin R."/>
            <person name="Neiman A.M."/>
            <person name="Nikolaou E."/>
            <person name="Quail M.A."/>
            <person name="Quinn J."/>
            <person name="Santos M.C."/>
            <person name="Schmitzberger F.F."/>
            <person name="Sherlock G."/>
            <person name="Shah P."/>
            <person name="Silverstein K.A."/>
            <person name="Skrzypek M.S."/>
            <person name="Soll D."/>
            <person name="Staggs R."/>
            <person name="Stansfield I."/>
            <person name="Stumpf M.P."/>
            <person name="Sudbery P.E."/>
            <person name="Srikantha T."/>
            <person name="Zeng Q."/>
            <person name="Berman J."/>
            <person name="Berriman M."/>
            <person name="Heitman J."/>
            <person name="Gow N.A."/>
            <person name="Lorenz M.C."/>
            <person name="Birren B.W."/>
            <person name="Kellis M."/>
            <person name="Cuomo C.A."/>
        </authorList>
    </citation>
    <scope>NUCLEOTIDE SEQUENCE [LARGE SCALE GENOMIC DNA]</scope>
    <source>
        <strain evidence="5 6">WO-1</strain>
    </source>
</reference>
<dbReference type="InterPro" id="IPR003595">
    <property type="entry name" value="Tyr_Pase_cat"/>
</dbReference>
<feature type="region of interest" description="Disordered" evidence="2">
    <location>
        <begin position="406"/>
        <end position="441"/>
    </location>
</feature>
<dbReference type="PROSITE" id="PS50055">
    <property type="entry name" value="TYR_PHOSPHATASE_PTP"/>
    <property type="match status" value="1"/>
</dbReference>
<proteinExistence type="inferred from homology"/>
<dbReference type="SMART" id="SM00404">
    <property type="entry name" value="PTPc_motif"/>
    <property type="match status" value="1"/>
</dbReference>
<dbReference type="InterPro" id="IPR050348">
    <property type="entry name" value="Protein-Tyr_Phosphatase"/>
</dbReference>
<dbReference type="SMART" id="SM00194">
    <property type="entry name" value="PTPc"/>
    <property type="match status" value="1"/>
</dbReference>
<feature type="region of interest" description="Disordered" evidence="2">
    <location>
        <begin position="489"/>
        <end position="512"/>
    </location>
</feature>
<dbReference type="EMBL" id="CH672349">
    <property type="protein sequence ID" value="EEQ45111.1"/>
    <property type="molecule type" value="Genomic_DNA"/>
</dbReference>
<dbReference type="Pfam" id="PF00102">
    <property type="entry name" value="Y_phosphatase"/>
    <property type="match status" value="1"/>
</dbReference>
<dbReference type="PANTHER" id="PTHR19134">
    <property type="entry name" value="RECEPTOR-TYPE TYROSINE-PROTEIN PHOSPHATASE"/>
    <property type="match status" value="1"/>
</dbReference>
<feature type="compositionally biased region" description="Low complexity" evidence="2">
    <location>
        <begin position="491"/>
        <end position="512"/>
    </location>
</feature>
<feature type="compositionally biased region" description="Low complexity" evidence="2">
    <location>
        <begin position="409"/>
        <end position="425"/>
    </location>
</feature>
<evidence type="ECO:0000313" key="5">
    <source>
        <dbReference type="EMBL" id="EEQ45111.1"/>
    </source>
</evidence>
<feature type="compositionally biased region" description="Low complexity" evidence="2">
    <location>
        <begin position="17"/>
        <end position="31"/>
    </location>
</feature>
<gene>
    <name evidence="5" type="ORF">CAWG_03423</name>
</gene>
<feature type="region of interest" description="Disordered" evidence="2">
    <location>
        <begin position="310"/>
        <end position="333"/>
    </location>
</feature>
<feature type="region of interest" description="Disordered" evidence="2">
    <location>
        <begin position="1"/>
        <end position="55"/>
    </location>
</feature>
<keyword evidence="6" id="KW-1185">Reference proteome</keyword>
<dbReference type="Proteomes" id="UP000001429">
    <property type="component" value="Chromosome 4"/>
</dbReference>
<evidence type="ECO:0000256" key="1">
    <source>
        <dbReference type="ARBA" id="ARBA00009649"/>
    </source>
</evidence>
<dbReference type="OrthoDB" id="6058203at2759"/>
<dbReference type="VEuPathDB" id="FungiDB:CAWG_03423"/>
<feature type="compositionally biased region" description="Low complexity" evidence="2">
    <location>
        <begin position="43"/>
        <end position="55"/>
    </location>
</feature>
<dbReference type="InterPro" id="IPR029021">
    <property type="entry name" value="Prot-tyrosine_phosphatase-like"/>
</dbReference>
<dbReference type="SUPFAM" id="SSF52821">
    <property type="entry name" value="Rhodanese/Cell cycle control phosphatase"/>
    <property type="match status" value="1"/>
</dbReference>
<name>C4YH79_CANAW</name>
<dbReference type="AlphaFoldDB" id="C4YH79"/>
<dbReference type="Gene3D" id="3.90.190.10">
    <property type="entry name" value="Protein tyrosine phosphatase superfamily"/>
    <property type="match status" value="2"/>
</dbReference>
<dbReference type="PaxDb" id="5476-C4YH79"/>